<protein>
    <submittedName>
        <fullName evidence="1">Uncharacterized protein</fullName>
    </submittedName>
</protein>
<gene>
    <name evidence="1" type="ORF">PACLA_8A063567</name>
</gene>
<keyword evidence="2" id="KW-1185">Reference proteome</keyword>
<dbReference type="AlphaFoldDB" id="A0A6S7G2E3"/>
<evidence type="ECO:0000313" key="2">
    <source>
        <dbReference type="Proteomes" id="UP001152795"/>
    </source>
</evidence>
<name>A0A6S7G2E3_PARCT</name>
<proteinExistence type="predicted"/>
<evidence type="ECO:0000313" key="1">
    <source>
        <dbReference type="EMBL" id="CAB3987094.1"/>
    </source>
</evidence>
<dbReference type="Proteomes" id="UP001152795">
    <property type="component" value="Unassembled WGS sequence"/>
</dbReference>
<accession>A0A6S7G2E3</accession>
<organism evidence="1 2">
    <name type="scientific">Paramuricea clavata</name>
    <name type="common">Red gorgonian</name>
    <name type="synonym">Violescent sea-whip</name>
    <dbReference type="NCBI Taxonomy" id="317549"/>
    <lineage>
        <taxon>Eukaryota</taxon>
        <taxon>Metazoa</taxon>
        <taxon>Cnidaria</taxon>
        <taxon>Anthozoa</taxon>
        <taxon>Octocorallia</taxon>
        <taxon>Malacalcyonacea</taxon>
        <taxon>Plexauridae</taxon>
        <taxon>Paramuricea</taxon>
    </lineage>
</organism>
<comment type="caution">
    <text evidence="1">The sequence shown here is derived from an EMBL/GenBank/DDBJ whole genome shotgun (WGS) entry which is preliminary data.</text>
</comment>
<dbReference type="EMBL" id="CACRXK020001120">
    <property type="protein sequence ID" value="CAB3987094.1"/>
    <property type="molecule type" value="Genomic_DNA"/>
</dbReference>
<reference evidence="1" key="1">
    <citation type="submission" date="2020-04" db="EMBL/GenBank/DDBJ databases">
        <authorList>
            <person name="Alioto T."/>
            <person name="Alioto T."/>
            <person name="Gomez Garrido J."/>
        </authorList>
    </citation>
    <scope>NUCLEOTIDE SEQUENCE</scope>
    <source>
        <strain evidence="1">A484AB</strain>
    </source>
</reference>
<sequence length="132" mass="15511">MLKSFTERTKKVDVSKYYCDSDLVIKGRFIVRNPWPFNHIKVFALDSFKEPFVQNKSYNVIYKNEDRHGCYHHYNFIKDYFYFATSYTTNKDVFTVTAAIADDGSREAAYLKAALPKYKNKDLLCQPPLPPE</sequence>